<proteinExistence type="predicted"/>
<evidence type="ECO:0000313" key="2">
    <source>
        <dbReference type="WBParaSite" id="SVE_0725700.1"/>
    </source>
</evidence>
<sequence length="207" mass="24261">MLSSTKKARVARYLELYVIKKALIFFTLFVSQEEMVAYSDYKLSKEVLEHNVGPRYADLINAISLYSIKIHYINGKSNSLLDLLSRIFAYESLKSHHLTVSTDNSKNQLLKQELFKEHYKKLLHICYSNMKDVAERIIKTRRLLLKKDESTLRRGNSFQRRVAIVTRNYNQIKHSSTDERPIDLIFVFSIHGILRDPNDVELKNPKI</sequence>
<dbReference type="STRING" id="75913.A0A0K0FEH3"/>
<dbReference type="Proteomes" id="UP000035680">
    <property type="component" value="Unassembled WGS sequence"/>
</dbReference>
<reference evidence="1" key="1">
    <citation type="submission" date="2014-07" db="EMBL/GenBank/DDBJ databases">
        <authorList>
            <person name="Martin A.A"/>
            <person name="De Silva N."/>
        </authorList>
    </citation>
    <scope>NUCLEOTIDE SEQUENCE</scope>
</reference>
<evidence type="ECO:0000313" key="1">
    <source>
        <dbReference type="Proteomes" id="UP000035680"/>
    </source>
</evidence>
<dbReference type="WBParaSite" id="SVE_0725700.1">
    <property type="protein sequence ID" value="SVE_0725700.1"/>
    <property type="gene ID" value="SVE_0725700"/>
</dbReference>
<reference evidence="2" key="2">
    <citation type="submission" date="2015-08" db="UniProtKB">
        <authorList>
            <consortium name="WormBaseParasite"/>
        </authorList>
    </citation>
    <scope>IDENTIFICATION</scope>
</reference>
<organism evidence="1 2">
    <name type="scientific">Strongyloides venezuelensis</name>
    <name type="common">Threadworm</name>
    <dbReference type="NCBI Taxonomy" id="75913"/>
    <lineage>
        <taxon>Eukaryota</taxon>
        <taxon>Metazoa</taxon>
        <taxon>Ecdysozoa</taxon>
        <taxon>Nematoda</taxon>
        <taxon>Chromadorea</taxon>
        <taxon>Rhabditida</taxon>
        <taxon>Tylenchina</taxon>
        <taxon>Panagrolaimomorpha</taxon>
        <taxon>Strongyloidoidea</taxon>
        <taxon>Strongyloididae</taxon>
        <taxon>Strongyloides</taxon>
    </lineage>
</organism>
<keyword evidence="1" id="KW-1185">Reference proteome</keyword>
<name>A0A0K0FEH3_STRVS</name>
<protein>
    <submittedName>
        <fullName evidence="2">Reverse transcriptase</fullName>
    </submittedName>
</protein>
<accession>A0A0K0FEH3</accession>
<dbReference type="AlphaFoldDB" id="A0A0K0FEH3"/>